<proteinExistence type="predicted"/>
<name>A0A2I7SEN4_9FLAO</name>
<feature type="chain" id="PRO_5014437753" description="DUF4136 domain-containing protein" evidence="1">
    <location>
        <begin position="20"/>
        <end position="226"/>
    </location>
</feature>
<dbReference type="PROSITE" id="PS51257">
    <property type="entry name" value="PROKAR_LIPOPROTEIN"/>
    <property type="match status" value="1"/>
</dbReference>
<dbReference type="EMBL" id="CP025938">
    <property type="protein sequence ID" value="AUS04363.1"/>
    <property type="molecule type" value="Genomic_DNA"/>
</dbReference>
<gene>
    <name evidence="2" type="ORF">C1A40_02245</name>
</gene>
<dbReference type="OrthoDB" id="1454323at2"/>
<dbReference type="AlphaFoldDB" id="A0A2I7SEN4"/>
<evidence type="ECO:0000256" key="1">
    <source>
        <dbReference type="SAM" id="SignalP"/>
    </source>
</evidence>
<evidence type="ECO:0000313" key="3">
    <source>
        <dbReference type="Proteomes" id="UP000236592"/>
    </source>
</evidence>
<dbReference type="Proteomes" id="UP000236592">
    <property type="component" value="Chromosome"/>
</dbReference>
<dbReference type="KEGG" id="taj:C1A40_02245"/>
<evidence type="ECO:0008006" key="4">
    <source>
        <dbReference type="Google" id="ProtNLM"/>
    </source>
</evidence>
<keyword evidence="1" id="KW-0732">Signal</keyword>
<accession>A0A2I7SEN4</accession>
<sequence>MKKINTLTFILAALFLVQACKPAKVVNSWKADGSIVDLFKTKNVLVISRTANNQGRIAFEMEIANALRTEGIKATESYTKAPKIHTELEMSKERIAFIKSLMDSEGYNAVVLTVIKDKKQTVTKSSNGIYMGMGYGGYPGYYGGFYDYYMQPYAYGSYYGSFGGYIPTSTSTSVSTDYILETVAYNLDEPADKQLVAVVTTSLGDPNDAHKAAEKLIPKIMESLKK</sequence>
<evidence type="ECO:0000313" key="2">
    <source>
        <dbReference type="EMBL" id="AUS04363.1"/>
    </source>
</evidence>
<feature type="signal peptide" evidence="1">
    <location>
        <begin position="1"/>
        <end position="19"/>
    </location>
</feature>
<reference evidence="3" key="1">
    <citation type="submission" date="2018-01" db="EMBL/GenBank/DDBJ databases">
        <title>Complete genome of Tamlana sp. UJ94.</title>
        <authorList>
            <person name="Jung J."/>
            <person name="Chung D."/>
            <person name="Bae S.S."/>
            <person name="Baek K."/>
        </authorList>
    </citation>
    <scope>NUCLEOTIDE SEQUENCE [LARGE SCALE GENOMIC DNA]</scope>
    <source>
        <strain evidence="3">UJ94</strain>
    </source>
</reference>
<dbReference type="RefSeq" id="WP_102994473.1">
    <property type="nucleotide sequence ID" value="NZ_CP025938.1"/>
</dbReference>
<keyword evidence="3" id="KW-1185">Reference proteome</keyword>
<protein>
    <recommendedName>
        <fullName evidence="4">DUF4136 domain-containing protein</fullName>
    </recommendedName>
</protein>
<organism evidence="2 3">
    <name type="scientific">Pseudotamlana carrageenivorans</name>
    <dbReference type="NCBI Taxonomy" id="2069432"/>
    <lineage>
        <taxon>Bacteria</taxon>
        <taxon>Pseudomonadati</taxon>
        <taxon>Bacteroidota</taxon>
        <taxon>Flavobacteriia</taxon>
        <taxon>Flavobacteriales</taxon>
        <taxon>Flavobacteriaceae</taxon>
        <taxon>Pseudotamlana</taxon>
    </lineage>
</organism>